<accession>A0A382A3J4</accession>
<evidence type="ECO:0000313" key="1">
    <source>
        <dbReference type="EMBL" id="SVA95949.1"/>
    </source>
</evidence>
<reference evidence="1" key="1">
    <citation type="submission" date="2018-05" db="EMBL/GenBank/DDBJ databases">
        <authorList>
            <person name="Lanie J.A."/>
            <person name="Ng W.-L."/>
            <person name="Kazmierczak K.M."/>
            <person name="Andrzejewski T.M."/>
            <person name="Davidsen T.M."/>
            <person name="Wayne K.J."/>
            <person name="Tettelin H."/>
            <person name="Glass J.I."/>
            <person name="Rusch D."/>
            <person name="Podicherti R."/>
            <person name="Tsui H.-C.T."/>
            <person name="Winkler M.E."/>
        </authorList>
    </citation>
    <scope>NUCLEOTIDE SEQUENCE</scope>
</reference>
<gene>
    <name evidence="1" type="ORF">METZ01_LOCUS148803</name>
</gene>
<protein>
    <submittedName>
        <fullName evidence="1">Uncharacterized protein</fullName>
    </submittedName>
</protein>
<organism evidence="1">
    <name type="scientific">marine metagenome</name>
    <dbReference type="NCBI Taxonomy" id="408172"/>
    <lineage>
        <taxon>unclassified sequences</taxon>
        <taxon>metagenomes</taxon>
        <taxon>ecological metagenomes</taxon>
    </lineage>
</organism>
<feature type="non-terminal residue" evidence="1">
    <location>
        <position position="85"/>
    </location>
</feature>
<dbReference type="EMBL" id="UINC01023721">
    <property type="protein sequence ID" value="SVA95949.1"/>
    <property type="molecule type" value="Genomic_DNA"/>
</dbReference>
<sequence length="85" mass="8751">MHYNLPAATFCKTAHLKTGDTFALALFTPQGGSRVVVTSLRVCIDEAGDNNPNVLVGFGTASALPAADGADITTVVDWVVLDACG</sequence>
<proteinExistence type="predicted"/>
<name>A0A382A3J4_9ZZZZ</name>
<dbReference type="AlphaFoldDB" id="A0A382A3J4"/>